<accession>A0A541BQN0</accession>
<dbReference type="Proteomes" id="UP000316256">
    <property type="component" value="Unassembled WGS sequence"/>
</dbReference>
<reference evidence="1 2" key="1">
    <citation type="submission" date="2019-06" db="EMBL/GenBank/DDBJ databases">
        <title>Rhodococcus spaelei sp. nov., isolated from a cave.</title>
        <authorList>
            <person name="Lee S.D."/>
        </authorList>
    </citation>
    <scope>NUCLEOTIDE SEQUENCE [LARGE SCALE GENOMIC DNA]</scope>
    <source>
        <strain evidence="1 2">C9-5</strain>
    </source>
</reference>
<evidence type="ECO:0000313" key="1">
    <source>
        <dbReference type="EMBL" id="TQF74609.1"/>
    </source>
</evidence>
<dbReference type="EMBL" id="VIGH01000001">
    <property type="protein sequence ID" value="TQF74609.1"/>
    <property type="molecule type" value="Genomic_DNA"/>
</dbReference>
<dbReference type="RefSeq" id="WP_142094695.1">
    <property type="nucleotide sequence ID" value="NZ_VIGH01000001.1"/>
</dbReference>
<evidence type="ECO:0000313" key="2">
    <source>
        <dbReference type="Proteomes" id="UP000316256"/>
    </source>
</evidence>
<keyword evidence="2" id="KW-1185">Reference proteome</keyword>
<sequence length="191" mass="21729">MMRHTLDFGSPLPPGWTTLEDNRYWDRFTDRFGFRPGVTASDWPAIAEPTPSITFDLTAPADIAGAWSSRFDAVNAEALRCFVTEFAEDPTFVVLDWQHTSYRLDAAVHATTRDTEWRVPVYPNGDYYIFLRDDLSEGTFGHPWEQTLCVYGERLLGSLARTLATWLPVKRVDGKQPDSVQRNQTPPSGQR</sequence>
<proteinExistence type="predicted"/>
<organism evidence="1 2">
    <name type="scientific">Rhodococcus spelaei</name>
    <dbReference type="NCBI Taxonomy" id="2546320"/>
    <lineage>
        <taxon>Bacteria</taxon>
        <taxon>Bacillati</taxon>
        <taxon>Actinomycetota</taxon>
        <taxon>Actinomycetes</taxon>
        <taxon>Mycobacteriales</taxon>
        <taxon>Nocardiaceae</taxon>
        <taxon>Rhodococcus</taxon>
    </lineage>
</organism>
<gene>
    <name evidence="1" type="ORF">FK531_00410</name>
</gene>
<comment type="caution">
    <text evidence="1">The sequence shown here is derived from an EMBL/GenBank/DDBJ whole genome shotgun (WGS) entry which is preliminary data.</text>
</comment>
<dbReference type="InterPro" id="IPR020323">
    <property type="entry name" value="DUF2716"/>
</dbReference>
<name>A0A541BQN0_9NOCA</name>
<dbReference type="Pfam" id="PF10898">
    <property type="entry name" value="DUF2716"/>
    <property type="match status" value="1"/>
</dbReference>
<dbReference type="AlphaFoldDB" id="A0A541BQN0"/>
<protein>
    <submittedName>
        <fullName evidence="1">DUF2716 domain-containing protein</fullName>
    </submittedName>
</protein>
<dbReference type="OrthoDB" id="80999at2"/>